<protein>
    <submittedName>
        <fullName evidence="1">DNA topology modulation protein</fullName>
    </submittedName>
</protein>
<keyword evidence="2" id="KW-1185">Reference proteome</keyword>
<organism evidence="1 2">
    <name type="scientific">Candidatus Babela massiliensis</name>
    <dbReference type="NCBI Taxonomy" id="673862"/>
    <lineage>
        <taxon>Bacteria</taxon>
        <taxon>Candidatus Babelota</taxon>
        <taxon>Candidatus Babeliae</taxon>
        <taxon>Candidatus Babeliales</taxon>
        <taxon>Candidatus Babeliaceae</taxon>
        <taxon>Candidatus Babela</taxon>
    </lineage>
</organism>
<name>V6DFR8_9BACT</name>
<dbReference type="Gene3D" id="3.40.50.300">
    <property type="entry name" value="P-loop containing nucleotide triphosphate hydrolases"/>
    <property type="match status" value="1"/>
</dbReference>
<reference evidence="1 2" key="1">
    <citation type="journal article" date="2015" name="Biol. Direct">
        <title>Babela massiliensis, a representative of a widespread bacterial phylum with unusual adaptations to parasitism in amoebae.</title>
        <authorList>
            <person name="Pagnier I."/>
            <person name="Yutin N."/>
            <person name="Croce O."/>
            <person name="Makarova K.S."/>
            <person name="Wolf Y.I."/>
            <person name="Benamar S."/>
            <person name="Raoult D."/>
            <person name="Koonin E.V."/>
            <person name="La Scola B."/>
        </authorList>
    </citation>
    <scope>NUCLEOTIDE SEQUENCE [LARGE SCALE GENOMIC DNA]</scope>
    <source>
        <strain evidence="2">BABL1</strain>
    </source>
</reference>
<accession>V6DFR8</accession>
<dbReference type="AlphaFoldDB" id="V6DFR8"/>
<dbReference type="RefSeq" id="WP_023791503.1">
    <property type="nucleotide sequence ID" value="NC_023003.1"/>
</dbReference>
<dbReference type="EMBL" id="HG793133">
    <property type="protein sequence ID" value="CDK30415.1"/>
    <property type="molecule type" value="Genomic_DNA"/>
</dbReference>
<dbReference type="KEGG" id="dpb:BABL1_gene_602"/>
<dbReference type="SUPFAM" id="SSF52540">
    <property type="entry name" value="P-loop containing nucleoside triphosphate hydrolases"/>
    <property type="match status" value="1"/>
</dbReference>
<dbReference type="HOGENOM" id="CLU_092618_0_1_7"/>
<dbReference type="OrthoDB" id="1201990at2"/>
<evidence type="ECO:0000313" key="2">
    <source>
        <dbReference type="Proteomes" id="UP000018769"/>
    </source>
</evidence>
<dbReference type="PANTHER" id="PTHR37816">
    <property type="entry name" value="YALI0E33011P"/>
    <property type="match status" value="1"/>
</dbReference>
<gene>
    <name evidence="1" type="ORF">BABL1_gene_602</name>
</gene>
<dbReference type="eggNOG" id="COG0563">
    <property type="taxonomic scope" value="Bacteria"/>
</dbReference>
<proteinExistence type="predicted"/>
<sequence>MKNLKRIAIIGNAGSGKSTLAETLHQILKLPVYHLDKYFWKPNWIHPDLNEYRLIHDKICDQDKWIIDGNNLSVSEYRFKNADTIIFLNISRYKCIWRIIKRAFKYYGKATPTSADQCIENFFDLRFLNFLKWVWNFKKRNLNKIIELLAFYAKNKEIYILRSQYEIDEFIKKLSDY</sequence>
<dbReference type="InterPro" id="IPR027417">
    <property type="entry name" value="P-loop_NTPase"/>
</dbReference>
<dbReference type="PANTHER" id="PTHR37816:SF3">
    <property type="entry name" value="MODULATES DNA TOPOLOGY"/>
    <property type="match status" value="1"/>
</dbReference>
<evidence type="ECO:0000313" key="1">
    <source>
        <dbReference type="EMBL" id="CDK30415.1"/>
    </source>
</evidence>
<dbReference type="STRING" id="673862.BABL1_gene_602"/>
<dbReference type="Proteomes" id="UP000018769">
    <property type="component" value="Chromosome I"/>
</dbReference>
<dbReference type="InterPro" id="IPR052922">
    <property type="entry name" value="Cytidylate_Kinase-2"/>
</dbReference>